<keyword evidence="2" id="KW-1185">Reference proteome</keyword>
<dbReference type="EMBL" id="LGTZ01000052">
    <property type="protein sequence ID" value="OJD27904.1"/>
    <property type="molecule type" value="Genomic_DNA"/>
</dbReference>
<evidence type="ECO:0000313" key="1">
    <source>
        <dbReference type="EMBL" id="OJD27904.1"/>
    </source>
</evidence>
<organism evidence="1 2">
    <name type="scientific">Blastomyces percursus</name>
    <dbReference type="NCBI Taxonomy" id="1658174"/>
    <lineage>
        <taxon>Eukaryota</taxon>
        <taxon>Fungi</taxon>
        <taxon>Dikarya</taxon>
        <taxon>Ascomycota</taxon>
        <taxon>Pezizomycotina</taxon>
        <taxon>Eurotiomycetes</taxon>
        <taxon>Eurotiomycetidae</taxon>
        <taxon>Onygenales</taxon>
        <taxon>Ajellomycetaceae</taxon>
        <taxon>Blastomyces</taxon>
    </lineage>
</organism>
<proteinExistence type="predicted"/>
<dbReference type="Proteomes" id="UP000242791">
    <property type="component" value="Unassembled WGS sequence"/>
</dbReference>
<gene>
    <name evidence="1" type="ORF">ACJ73_00697</name>
</gene>
<evidence type="ECO:0008006" key="3">
    <source>
        <dbReference type="Google" id="ProtNLM"/>
    </source>
</evidence>
<reference evidence="1 2" key="1">
    <citation type="submission" date="2015-08" db="EMBL/GenBank/DDBJ databases">
        <title>Emmonsia species relationships and genome sequence.</title>
        <authorList>
            <person name="Cuomo C.A."/>
            <person name="Schwartz I.S."/>
            <person name="Kenyon C."/>
            <person name="De Hoog G.S."/>
            <person name="Govender N.P."/>
            <person name="Botha A."/>
            <person name="Moreno L."/>
            <person name="De Vries M."/>
            <person name="Munoz J.F."/>
            <person name="Stielow J.B."/>
        </authorList>
    </citation>
    <scope>NUCLEOTIDE SEQUENCE [LARGE SCALE GENOMIC DNA]</scope>
    <source>
        <strain evidence="1 2">EI222</strain>
    </source>
</reference>
<accession>A0A1J9QHE0</accession>
<protein>
    <recommendedName>
        <fullName evidence="3">Myb-like domain-containing protein</fullName>
    </recommendedName>
</protein>
<sequence length="213" mass="24521">MSTLTIACNRRDAYYPEEEGLLQQLKRSHPNTSWRKLVIHFNASVPHHRQRTEYGLENKWKHMRITEKDEKLLRELKLAHPQADWSDIACLFNRTVPVHRNRTAETLRLKWENIQRHGQDADVLSWPPSGLAHVARCTSSPSVVSSHSGGSGRSSPQLPVGPIVTMIIYRVESGEDHRAALENARTLADRLHDIQLCYNIERKKTKLLEEQDP</sequence>
<name>A0A1J9QHE0_9EURO</name>
<dbReference type="VEuPathDB" id="FungiDB:ACJ73_00697"/>
<dbReference type="Pfam" id="PF13921">
    <property type="entry name" value="Myb_DNA-bind_6"/>
    <property type="match status" value="1"/>
</dbReference>
<evidence type="ECO:0000313" key="2">
    <source>
        <dbReference type="Proteomes" id="UP000242791"/>
    </source>
</evidence>
<dbReference type="AlphaFoldDB" id="A0A1J9QHE0"/>
<comment type="caution">
    <text evidence="1">The sequence shown here is derived from an EMBL/GenBank/DDBJ whole genome shotgun (WGS) entry which is preliminary data.</text>
</comment>